<organism evidence="1 2">
    <name type="scientific">Flavobacterium cupreum</name>
    <dbReference type="NCBI Taxonomy" id="2133766"/>
    <lineage>
        <taxon>Bacteria</taxon>
        <taxon>Pseudomonadati</taxon>
        <taxon>Bacteroidota</taxon>
        <taxon>Flavobacteriia</taxon>
        <taxon>Flavobacteriales</taxon>
        <taxon>Flavobacteriaceae</taxon>
        <taxon>Flavobacterium</taxon>
    </lineage>
</organism>
<dbReference type="EMBL" id="QWDM01000003">
    <property type="protein sequence ID" value="RUT71402.1"/>
    <property type="molecule type" value="Genomic_DNA"/>
</dbReference>
<dbReference type="InterPro" id="IPR035093">
    <property type="entry name" value="RelE/ParE_toxin_dom_sf"/>
</dbReference>
<name>A0A434AAS2_9FLAO</name>
<proteinExistence type="predicted"/>
<dbReference type="RefSeq" id="WP_127337459.1">
    <property type="nucleotide sequence ID" value="NZ_QWDM01000003.1"/>
</dbReference>
<gene>
    <name evidence="1" type="ORF">D0817_05875</name>
</gene>
<dbReference type="AlphaFoldDB" id="A0A434AAS2"/>
<protein>
    <submittedName>
        <fullName evidence="1">Type II toxin-antitoxin system RelE/ParE family toxin</fullName>
    </submittedName>
</protein>
<reference evidence="2" key="1">
    <citation type="journal article" date="2019" name="Syst. Appl. Microbiol.">
        <title>Flavobacterium circumlabens sp. nov. and Flavobacterium cupreum sp. nov., two psychrotrophic species isolated from Antarctic environmental samples.</title>
        <authorList>
            <person name="Kralova S."/>
            <person name="Busse H.-J."/>
            <person name="Svec P."/>
            <person name="Maslanova I."/>
            <person name="Stankova E."/>
            <person name="Bartak M."/>
            <person name="Sedlacek I."/>
        </authorList>
    </citation>
    <scope>NUCLEOTIDE SEQUENCE [LARGE SCALE GENOMIC DNA]</scope>
    <source>
        <strain evidence="2">CCM 8825</strain>
    </source>
</reference>
<dbReference type="Proteomes" id="UP000288102">
    <property type="component" value="Unassembled WGS sequence"/>
</dbReference>
<accession>A0A434AAS2</accession>
<evidence type="ECO:0000313" key="2">
    <source>
        <dbReference type="Proteomes" id="UP000288102"/>
    </source>
</evidence>
<keyword evidence="2" id="KW-1185">Reference proteome</keyword>
<sequence length="53" mass="6161">MSTIEKVVWTNTARNQLKSIYNYYKEKSIQGANNVKNDILAKEDSLCRTVPKR</sequence>
<evidence type="ECO:0000313" key="1">
    <source>
        <dbReference type="EMBL" id="RUT71402.1"/>
    </source>
</evidence>
<dbReference type="Gene3D" id="3.30.2310.20">
    <property type="entry name" value="RelE-like"/>
    <property type="match status" value="1"/>
</dbReference>
<comment type="caution">
    <text evidence="1">The sequence shown here is derived from an EMBL/GenBank/DDBJ whole genome shotgun (WGS) entry which is preliminary data.</text>
</comment>